<gene>
    <name evidence="9" type="ORF">LCGC14_3093220</name>
</gene>
<keyword evidence="4" id="KW-0547">Nucleotide-binding</keyword>
<feature type="domain" description="Polyphosphate kinase middle" evidence="7">
    <location>
        <begin position="132"/>
        <end position="245"/>
    </location>
</feature>
<dbReference type="SUPFAM" id="SSF140356">
    <property type="entry name" value="PPK N-terminal domain-like"/>
    <property type="match status" value="1"/>
</dbReference>
<dbReference type="SUPFAM" id="SSF143724">
    <property type="entry name" value="PHP14-like"/>
    <property type="match status" value="1"/>
</dbReference>
<dbReference type="InterPro" id="IPR024953">
    <property type="entry name" value="PP_kinase_middle"/>
</dbReference>
<dbReference type="InterPro" id="IPR025198">
    <property type="entry name" value="PPK_N_dom"/>
</dbReference>
<evidence type="ECO:0000256" key="3">
    <source>
        <dbReference type="ARBA" id="ARBA00022679"/>
    </source>
</evidence>
<name>A0A0F8WYR3_9ZZZZ</name>
<feature type="domain" description="Polyphosphate kinase N-terminal" evidence="8">
    <location>
        <begin position="15"/>
        <end position="120"/>
    </location>
</feature>
<evidence type="ECO:0000259" key="8">
    <source>
        <dbReference type="Pfam" id="PF13089"/>
    </source>
</evidence>
<dbReference type="InterPro" id="IPR036832">
    <property type="entry name" value="PPK_N_dom_sf"/>
</dbReference>
<dbReference type="InterPro" id="IPR036830">
    <property type="entry name" value="PP_kinase_middle_dom_sf"/>
</dbReference>
<dbReference type="GO" id="GO:0005524">
    <property type="term" value="F:ATP binding"/>
    <property type="evidence" value="ECO:0007669"/>
    <property type="project" value="UniProtKB-KW"/>
</dbReference>
<accession>A0A0F8WYR3</accession>
<proteinExistence type="predicted"/>
<keyword evidence="5" id="KW-0418">Kinase</keyword>
<reference evidence="9" key="1">
    <citation type="journal article" date="2015" name="Nature">
        <title>Complex archaea that bridge the gap between prokaryotes and eukaryotes.</title>
        <authorList>
            <person name="Spang A."/>
            <person name="Saw J.H."/>
            <person name="Jorgensen S.L."/>
            <person name="Zaremba-Niedzwiedzka K."/>
            <person name="Martijn J."/>
            <person name="Lind A.E."/>
            <person name="van Eijk R."/>
            <person name="Schleper C."/>
            <person name="Guy L."/>
            <person name="Ettema T.J."/>
        </authorList>
    </citation>
    <scope>NUCLEOTIDE SEQUENCE</scope>
</reference>
<evidence type="ECO:0000256" key="5">
    <source>
        <dbReference type="ARBA" id="ARBA00022777"/>
    </source>
</evidence>
<keyword evidence="2" id="KW-0597">Phosphoprotein</keyword>
<dbReference type="Gene3D" id="1.20.58.310">
    <property type="entry name" value="Polyphosphate kinase N-terminal domain"/>
    <property type="match status" value="1"/>
</dbReference>
<dbReference type="GO" id="GO:0009358">
    <property type="term" value="C:polyphosphate kinase complex"/>
    <property type="evidence" value="ECO:0007669"/>
    <property type="project" value="InterPro"/>
</dbReference>
<sequence>MNRKPLPPVNDEDRYVNREISWLQFNARVLQEAADETVPLIERLRFVGIFSNNLDEFFKVRYATVKRIVEAGKKGRKALGVYAADELLEKITRIVIDQQAESLEILDNIHKKLEAERISVIKEDEVKHPEHIEFIKNFFMERVSPALVTIILDHNMELPRIQDLEAYLTVKIKKKGRYKPMYALVEIPSSLDRFVVLPKIGDEDYIMILDDLIRFNLDVVFNIFEYDSISAHMIKITRDAELDIGHGYKLHLQVKAHFQAVIFTKRGLPETE</sequence>
<evidence type="ECO:0000256" key="1">
    <source>
        <dbReference type="ARBA" id="ARBA00012960"/>
    </source>
</evidence>
<dbReference type="GO" id="GO:0006799">
    <property type="term" value="P:polyphosphate biosynthetic process"/>
    <property type="evidence" value="ECO:0007669"/>
    <property type="project" value="InterPro"/>
</dbReference>
<dbReference type="Pfam" id="PF13089">
    <property type="entry name" value="PP_kinase_N"/>
    <property type="match status" value="1"/>
</dbReference>
<dbReference type="Pfam" id="PF02503">
    <property type="entry name" value="PP_kinase"/>
    <property type="match status" value="1"/>
</dbReference>
<dbReference type="GO" id="GO:0008976">
    <property type="term" value="F:polyphosphate kinase activity"/>
    <property type="evidence" value="ECO:0007669"/>
    <property type="project" value="UniProtKB-EC"/>
</dbReference>
<dbReference type="PANTHER" id="PTHR30218">
    <property type="entry name" value="POLYPHOSPHATE KINASE"/>
    <property type="match status" value="1"/>
</dbReference>
<evidence type="ECO:0000259" key="7">
    <source>
        <dbReference type="Pfam" id="PF02503"/>
    </source>
</evidence>
<dbReference type="AlphaFoldDB" id="A0A0F8WYR3"/>
<keyword evidence="3" id="KW-0808">Transferase</keyword>
<protein>
    <recommendedName>
        <fullName evidence="1">ATP-polyphosphate phosphotransferase</fullName>
        <ecNumber evidence="1">2.7.4.1</ecNumber>
    </recommendedName>
</protein>
<evidence type="ECO:0000256" key="4">
    <source>
        <dbReference type="ARBA" id="ARBA00022741"/>
    </source>
</evidence>
<dbReference type="PANTHER" id="PTHR30218:SF0">
    <property type="entry name" value="POLYPHOSPHATE KINASE"/>
    <property type="match status" value="1"/>
</dbReference>
<evidence type="ECO:0000256" key="6">
    <source>
        <dbReference type="ARBA" id="ARBA00022840"/>
    </source>
</evidence>
<keyword evidence="6" id="KW-0067">ATP-binding</keyword>
<evidence type="ECO:0000256" key="2">
    <source>
        <dbReference type="ARBA" id="ARBA00022553"/>
    </source>
</evidence>
<dbReference type="EMBL" id="LAZR01066422">
    <property type="protein sequence ID" value="KKK53595.1"/>
    <property type="molecule type" value="Genomic_DNA"/>
</dbReference>
<dbReference type="Gene3D" id="3.30.1840.10">
    <property type="entry name" value="Polyphosphate kinase middle domain"/>
    <property type="match status" value="1"/>
</dbReference>
<evidence type="ECO:0000313" key="9">
    <source>
        <dbReference type="EMBL" id="KKK53595.1"/>
    </source>
</evidence>
<dbReference type="EC" id="2.7.4.1" evidence="1"/>
<dbReference type="InterPro" id="IPR003414">
    <property type="entry name" value="PP_kinase"/>
</dbReference>
<comment type="caution">
    <text evidence="9">The sequence shown here is derived from an EMBL/GenBank/DDBJ whole genome shotgun (WGS) entry which is preliminary data.</text>
</comment>
<organism evidence="9">
    <name type="scientific">marine sediment metagenome</name>
    <dbReference type="NCBI Taxonomy" id="412755"/>
    <lineage>
        <taxon>unclassified sequences</taxon>
        <taxon>metagenomes</taxon>
        <taxon>ecological metagenomes</taxon>
    </lineage>
</organism>